<dbReference type="EMBL" id="DVNK01000032">
    <property type="protein sequence ID" value="HIU46531.1"/>
    <property type="molecule type" value="Genomic_DNA"/>
</dbReference>
<dbReference type="Proteomes" id="UP000824123">
    <property type="component" value="Unassembled WGS sequence"/>
</dbReference>
<dbReference type="InterPro" id="IPR028212">
    <property type="entry name" value="GHL6"/>
</dbReference>
<dbReference type="SUPFAM" id="SSF51445">
    <property type="entry name" value="(Trans)glycosidases"/>
    <property type="match status" value="2"/>
</dbReference>
<organism evidence="1 2">
    <name type="scientific">Candidatus Fimadaptatus faecigallinarum</name>
    <dbReference type="NCBI Taxonomy" id="2840814"/>
    <lineage>
        <taxon>Bacteria</taxon>
        <taxon>Bacillati</taxon>
        <taxon>Bacillota</taxon>
        <taxon>Clostridia</taxon>
        <taxon>Eubacteriales</taxon>
        <taxon>Candidatus Fimadaptatus</taxon>
    </lineage>
</organism>
<reference evidence="1" key="2">
    <citation type="journal article" date="2021" name="PeerJ">
        <title>Extensive microbial diversity within the chicken gut microbiome revealed by metagenomics and culture.</title>
        <authorList>
            <person name="Gilroy R."/>
            <person name="Ravi A."/>
            <person name="Getino M."/>
            <person name="Pursley I."/>
            <person name="Horton D.L."/>
            <person name="Alikhan N.F."/>
            <person name="Baker D."/>
            <person name="Gharbi K."/>
            <person name="Hall N."/>
            <person name="Watson M."/>
            <person name="Adriaenssens E.M."/>
            <person name="Foster-Nyarko E."/>
            <person name="Jarju S."/>
            <person name="Secka A."/>
            <person name="Antonio M."/>
            <person name="Oren A."/>
            <person name="Chaudhuri R.R."/>
            <person name="La Ragione R."/>
            <person name="Hildebrand F."/>
            <person name="Pallen M.J."/>
        </authorList>
    </citation>
    <scope>NUCLEOTIDE SEQUENCE</scope>
    <source>
        <strain evidence="1">ChiSxjej2B14-8506</strain>
    </source>
</reference>
<dbReference type="Pfam" id="PF14871">
    <property type="entry name" value="GHL6"/>
    <property type="match status" value="1"/>
</dbReference>
<dbReference type="AlphaFoldDB" id="A0A9D1LR73"/>
<dbReference type="SUPFAM" id="SSF52317">
    <property type="entry name" value="Class I glutamine amidotransferase-like"/>
    <property type="match status" value="1"/>
</dbReference>
<evidence type="ECO:0000313" key="1">
    <source>
        <dbReference type="EMBL" id="HIU46531.1"/>
    </source>
</evidence>
<comment type="caution">
    <text evidence="1">The sequence shown here is derived from an EMBL/GenBank/DDBJ whole genome shotgun (WGS) entry which is preliminary data.</text>
</comment>
<dbReference type="InterPro" id="IPR029062">
    <property type="entry name" value="Class_I_gatase-like"/>
</dbReference>
<gene>
    <name evidence="1" type="ORF">IAC59_04660</name>
</gene>
<reference evidence="1" key="1">
    <citation type="submission" date="2020-10" db="EMBL/GenBank/DDBJ databases">
        <authorList>
            <person name="Gilroy R."/>
        </authorList>
    </citation>
    <scope>NUCLEOTIDE SEQUENCE</scope>
    <source>
        <strain evidence="1">ChiSxjej2B14-8506</strain>
    </source>
</reference>
<name>A0A9D1LR73_9FIRM</name>
<protein>
    <submittedName>
        <fullName evidence="1">Alpha-L-fucosidase</fullName>
    </submittedName>
</protein>
<dbReference type="Gene3D" id="3.40.50.880">
    <property type="match status" value="1"/>
</dbReference>
<dbReference type="Gene3D" id="3.20.20.80">
    <property type="entry name" value="Glycosidases"/>
    <property type="match status" value="2"/>
</dbReference>
<proteinExistence type="predicted"/>
<dbReference type="InterPro" id="IPR017853">
    <property type="entry name" value="GH"/>
</dbReference>
<evidence type="ECO:0000313" key="2">
    <source>
        <dbReference type="Proteomes" id="UP000824123"/>
    </source>
</evidence>
<dbReference type="CDD" id="cd03143">
    <property type="entry name" value="A4_beta-galactosidase_middle_domain"/>
    <property type="match status" value="1"/>
</dbReference>
<accession>A0A9D1LR73</accession>
<sequence length="703" mass="78656">MSDKYKSAYRGYLIDHHSPAPPVVDFTHLDPAEYERFYRTANISSLMVYTKDHWGYSYYNTDVGTRHPGLHTDYIAMVSDILRRNGIEFNAYYCLEYDTLAPRLHPEWAIRDRWGQPVSLRGRMARWGMACYETGYRKYVLAQLSEVVSRYHPDSLFLDIFGKTLCYCDACRKKFLRKYGYPLPESDEQPQDEFAAFDFGGHGRDVNEFLEDCARDMLAEIISTVKAIDPEIKVTINFAALYPKRIRDMLDYQFTEPWAGNWLSAIYSRDTARGQYPQLGPGDVSDVYNYRPEAVYRLAAAQIVAGGCRAFLYSGSQHVDGTLEHEEARRVGRAFADVKEFEQYLGEREPVADVAILQSDAASRARSGNEVIVNAIGRCKRADAHRSAILGAMKLCDWAKCAWRVVPEQELTRETAAGFKLIILAGAFHVSDELKRVLEEYVSAGGCVLADGECGMYEADGTRRQDSALAELLGCRFVMKLAKFADADYGAYLLRDESSCFKLLPDTLPPLGRVQQAVRLTTGHGCGRIVPPCVGLTEHTWVNWWCPPPSEYAEEYPALVDNQVGAGRVMYAAFELFEGVNAGLNLNRQLFAGIVDELLPAPALHLTTGTPESVSFAAYRRGDTLIVHLLSNLAEKTNGDAPEIPAGVLTVSGWLGRVLSARTPDGESLEVREYSRESSVALPRVGIHQLVLIELGEWTPGED</sequence>